<proteinExistence type="inferred from homology"/>
<dbReference type="InterPro" id="IPR002083">
    <property type="entry name" value="MATH/TRAF_dom"/>
</dbReference>
<accession>N1QT29</accession>
<dbReference type="PANTHER" id="PTHR26379">
    <property type="entry name" value="BTB/POZ AND MATH DOMAIN-CONTAINING PROTEIN 1"/>
    <property type="match status" value="1"/>
</dbReference>
<dbReference type="CDD" id="cd00121">
    <property type="entry name" value="MATH"/>
    <property type="match status" value="1"/>
</dbReference>
<dbReference type="SMART" id="SM00225">
    <property type="entry name" value="BTB"/>
    <property type="match status" value="1"/>
</dbReference>
<reference evidence="3" key="1">
    <citation type="submission" date="2015-06" db="UniProtKB">
        <authorList>
            <consortium name="EnsemblPlants"/>
        </authorList>
    </citation>
    <scope>IDENTIFICATION</scope>
</reference>
<dbReference type="InterPro" id="IPR000210">
    <property type="entry name" value="BTB/POZ_dom"/>
</dbReference>
<evidence type="ECO:0000313" key="3">
    <source>
        <dbReference type="EnsemblPlants" id="EMT02162"/>
    </source>
</evidence>
<dbReference type="Pfam" id="PF24570">
    <property type="entry name" value="BACK_BPM_SPOP"/>
    <property type="match status" value="1"/>
</dbReference>
<dbReference type="SUPFAM" id="SSF49599">
    <property type="entry name" value="TRAF domain-like"/>
    <property type="match status" value="1"/>
</dbReference>
<dbReference type="InterPro" id="IPR008974">
    <property type="entry name" value="TRAF-like"/>
</dbReference>
<dbReference type="Pfam" id="PF22486">
    <property type="entry name" value="MATH_2"/>
    <property type="match status" value="1"/>
</dbReference>
<dbReference type="Pfam" id="PF00651">
    <property type="entry name" value="BTB"/>
    <property type="match status" value="1"/>
</dbReference>
<dbReference type="CDD" id="cd18280">
    <property type="entry name" value="BTB_POZ_BPM_plant"/>
    <property type="match status" value="1"/>
</dbReference>
<dbReference type="ExpressionAtlas" id="N1QT29">
    <property type="expression patterns" value="baseline"/>
</dbReference>
<dbReference type="PROSITE" id="PS50144">
    <property type="entry name" value="MATH"/>
    <property type="match status" value="1"/>
</dbReference>
<evidence type="ECO:0000256" key="1">
    <source>
        <dbReference type="ARBA" id="ARBA00004906"/>
    </source>
</evidence>
<name>N1QT29_AEGTA</name>
<dbReference type="PANTHER" id="PTHR26379:SF428">
    <property type="entry name" value="GENOME ASSEMBLY, CHROMOSOME: II"/>
    <property type="match status" value="1"/>
</dbReference>
<dbReference type="InterPro" id="IPR045005">
    <property type="entry name" value="BPM1-6"/>
</dbReference>
<dbReference type="InterPro" id="IPR056423">
    <property type="entry name" value="BACK_BPM_SPOP"/>
</dbReference>
<dbReference type="GO" id="GO:0016567">
    <property type="term" value="P:protein ubiquitination"/>
    <property type="evidence" value="ECO:0007669"/>
    <property type="project" value="InterPro"/>
</dbReference>
<dbReference type="PROSITE" id="PS50097">
    <property type="entry name" value="BTB"/>
    <property type="match status" value="1"/>
</dbReference>
<dbReference type="Gene3D" id="3.30.710.10">
    <property type="entry name" value="Potassium Channel Kv1.1, Chain A"/>
    <property type="match status" value="1"/>
</dbReference>
<evidence type="ECO:0000256" key="2">
    <source>
        <dbReference type="ARBA" id="ARBA00010846"/>
    </source>
</evidence>
<dbReference type="InterPro" id="IPR011333">
    <property type="entry name" value="SKP1/BTB/POZ_sf"/>
</dbReference>
<dbReference type="Gene3D" id="1.25.40.420">
    <property type="match status" value="1"/>
</dbReference>
<comment type="pathway">
    <text evidence="1">Protein modification; protein ubiquitination.</text>
</comment>
<protein>
    <submittedName>
        <fullName evidence="3">Speckle-type POZ protein-like protein</fullName>
    </submittedName>
</protein>
<organism evidence="3">
    <name type="scientific">Aegilops tauschii</name>
    <name type="common">Tausch's goatgrass</name>
    <name type="synonym">Aegilops squarrosa</name>
    <dbReference type="NCBI Taxonomy" id="37682"/>
    <lineage>
        <taxon>Eukaryota</taxon>
        <taxon>Viridiplantae</taxon>
        <taxon>Streptophyta</taxon>
        <taxon>Embryophyta</taxon>
        <taxon>Tracheophyta</taxon>
        <taxon>Spermatophyta</taxon>
        <taxon>Magnoliopsida</taxon>
        <taxon>Liliopsida</taxon>
        <taxon>Poales</taxon>
        <taxon>Poaceae</taxon>
        <taxon>BOP clade</taxon>
        <taxon>Pooideae</taxon>
        <taxon>Triticodae</taxon>
        <taxon>Triticeae</taxon>
        <taxon>Triticinae</taxon>
        <taxon>Aegilops</taxon>
    </lineage>
</organism>
<dbReference type="AlphaFoldDB" id="N1QT29"/>
<dbReference type="EnsemblPlants" id="EMT02162">
    <property type="protein sequence ID" value="EMT02162"/>
    <property type="gene ID" value="F775_15225"/>
</dbReference>
<dbReference type="SUPFAM" id="SSF54695">
    <property type="entry name" value="POZ domain"/>
    <property type="match status" value="1"/>
</dbReference>
<comment type="similarity">
    <text evidence="2">Belongs to the Tdpoz family.</text>
</comment>
<dbReference type="Gene3D" id="2.60.210.10">
    <property type="entry name" value="Apoptosis, Tumor Necrosis Factor Receptor Associated Protein 2, Chain A"/>
    <property type="match status" value="1"/>
</dbReference>
<sequence>MEKLYEWPFSWNWSSCGAILFVIINSEERHSRPEEQRSFPLMLGVKTFGWSSFLCESQRKRAIMLPCDATLVCRGKALVLHMDFATADSTCIFAVTNYSFIKETGLGNFQRSHAFQVGGYDWSVRFYPQGINAESQKHISIVGELMSENAEVSAIFCYRLISPGGQCTEWTQTGVLNLSSAEGKYRMGGWEGGRSDLLSPQVKLPPPELSNDFADLLESKEGADVTFCVQGETFPAHRVVLAARSPVFRVQLCGPMMEKDGSYVIVEDMLPDVFRALIHFVYTDCLVLPFDGFDDEDRKEIVRHLLEAADRYAIEKLKLICEATLCSCLDVQTVATTYALADQHQCNDLKQACLKFMASPTILGEVMASQDYENLKRKSSSTALEILESVCKFPKI</sequence>